<organism evidence="1">
    <name type="scientific">Anopheles darlingi</name>
    <name type="common">Mosquito</name>
    <dbReference type="NCBI Taxonomy" id="43151"/>
    <lineage>
        <taxon>Eukaryota</taxon>
        <taxon>Metazoa</taxon>
        <taxon>Ecdysozoa</taxon>
        <taxon>Arthropoda</taxon>
        <taxon>Hexapoda</taxon>
        <taxon>Insecta</taxon>
        <taxon>Pterygota</taxon>
        <taxon>Neoptera</taxon>
        <taxon>Endopterygota</taxon>
        <taxon>Diptera</taxon>
        <taxon>Nematocera</taxon>
        <taxon>Culicoidea</taxon>
        <taxon>Culicidae</taxon>
        <taxon>Anophelinae</taxon>
        <taxon>Anopheles</taxon>
    </lineage>
</organism>
<proteinExistence type="predicted"/>
<dbReference type="AlphaFoldDB" id="A0A2M4DKG1"/>
<evidence type="ECO:0000313" key="1">
    <source>
        <dbReference type="EMBL" id="MBW78036.1"/>
    </source>
</evidence>
<sequence length="86" mass="9522">MRCARLSACASVLGFQSSSANSTKWAAVSVMPALHAFSESTAARQDSFVWNFSTRGARKSDRVDPSIRMKSTFCFVRHLWIASSMQ</sequence>
<accession>A0A2M4DKG1</accession>
<name>A0A2M4DKG1_ANODA</name>
<reference evidence="1" key="1">
    <citation type="submission" date="2018-01" db="EMBL/GenBank/DDBJ databases">
        <title>An insight into the sialome of Amazonian anophelines.</title>
        <authorList>
            <person name="Ribeiro J.M."/>
            <person name="Scarpassa V."/>
            <person name="Calvo E."/>
        </authorList>
    </citation>
    <scope>NUCLEOTIDE SEQUENCE</scope>
</reference>
<dbReference type="EMBL" id="GGFL01013858">
    <property type="protein sequence ID" value="MBW78036.1"/>
    <property type="molecule type" value="Transcribed_RNA"/>
</dbReference>
<protein>
    <submittedName>
        <fullName evidence="1">Putative secreted protein</fullName>
    </submittedName>
</protein>